<accession>A0ABP0P0I4</accession>
<protein>
    <submittedName>
        <fullName evidence="2">Uncharacterized protein</fullName>
    </submittedName>
</protein>
<comment type="caution">
    <text evidence="2">The sequence shown here is derived from an EMBL/GenBank/DDBJ whole genome shotgun (WGS) entry which is preliminary data.</text>
</comment>
<sequence length="73" mass="7866">MPQWLRAAVGAWAGGTVRQASLAGTSKWQKLTEEETGKIEKSLSGTSKLLPSLVDPGLRESAGRGMRTKMPRL</sequence>
<evidence type="ECO:0000256" key="1">
    <source>
        <dbReference type="SAM" id="MobiDB-lite"/>
    </source>
</evidence>
<name>A0ABP0P0I4_9DINO</name>
<feature type="region of interest" description="Disordered" evidence="1">
    <location>
        <begin position="27"/>
        <end position="73"/>
    </location>
</feature>
<keyword evidence="3" id="KW-1185">Reference proteome</keyword>
<feature type="compositionally biased region" description="Basic and acidic residues" evidence="1">
    <location>
        <begin position="30"/>
        <end position="41"/>
    </location>
</feature>
<evidence type="ECO:0000313" key="3">
    <source>
        <dbReference type="Proteomes" id="UP001642484"/>
    </source>
</evidence>
<gene>
    <name evidence="2" type="ORF">CCMP2556_LOCUS34078</name>
</gene>
<proteinExistence type="predicted"/>
<reference evidence="2 3" key="1">
    <citation type="submission" date="2024-02" db="EMBL/GenBank/DDBJ databases">
        <authorList>
            <person name="Chen Y."/>
            <person name="Shah S."/>
            <person name="Dougan E. K."/>
            <person name="Thang M."/>
            <person name="Chan C."/>
        </authorList>
    </citation>
    <scope>NUCLEOTIDE SEQUENCE [LARGE SCALE GENOMIC DNA]</scope>
</reference>
<organism evidence="2 3">
    <name type="scientific">Durusdinium trenchii</name>
    <dbReference type="NCBI Taxonomy" id="1381693"/>
    <lineage>
        <taxon>Eukaryota</taxon>
        <taxon>Sar</taxon>
        <taxon>Alveolata</taxon>
        <taxon>Dinophyceae</taxon>
        <taxon>Suessiales</taxon>
        <taxon>Symbiodiniaceae</taxon>
        <taxon>Durusdinium</taxon>
    </lineage>
</organism>
<dbReference type="Proteomes" id="UP001642484">
    <property type="component" value="Unassembled WGS sequence"/>
</dbReference>
<dbReference type="EMBL" id="CAXAMN010022428">
    <property type="protein sequence ID" value="CAK9069299.1"/>
    <property type="molecule type" value="Genomic_DNA"/>
</dbReference>
<evidence type="ECO:0000313" key="2">
    <source>
        <dbReference type="EMBL" id="CAK9069299.1"/>
    </source>
</evidence>